<evidence type="ECO:0000256" key="6">
    <source>
        <dbReference type="ARBA" id="ARBA00022801"/>
    </source>
</evidence>
<evidence type="ECO:0000256" key="3">
    <source>
        <dbReference type="ARBA" id="ARBA00022722"/>
    </source>
</evidence>
<proteinExistence type="predicted"/>
<dbReference type="InterPro" id="IPR007581">
    <property type="entry name" value="Endonuclease-V"/>
</dbReference>
<keyword evidence="5" id="KW-0255">Endonuclease</keyword>
<dbReference type="Gene3D" id="3.30.2170.10">
    <property type="entry name" value="archaeoglobus fulgidus dsm 4304 superfamily"/>
    <property type="match status" value="1"/>
</dbReference>
<dbReference type="InterPro" id="IPR032171">
    <property type="entry name" value="COR-A"/>
</dbReference>
<keyword evidence="8" id="KW-1185">Reference proteome</keyword>
<protein>
    <submittedName>
        <fullName evidence="9">Uncharacterized protein LOC106173387</fullName>
    </submittedName>
</protein>
<dbReference type="AlphaFoldDB" id="A0A1S3JHT2"/>
<dbReference type="RefSeq" id="XP_013409975.1">
    <property type="nucleotide sequence ID" value="XM_013554521.1"/>
</dbReference>
<name>A0A1S3JHT2_LINAN</name>
<evidence type="ECO:0000259" key="7">
    <source>
        <dbReference type="Pfam" id="PF16095"/>
    </source>
</evidence>
<dbReference type="STRING" id="7574.A0A1S3JHT2"/>
<comment type="subcellular location">
    <subcellularLocation>
        <location evidence="1">Cytoplasm</location>
    </subcellularLocation>
</comment>
<keyword evidence="6" id="KW-0378">Hydrolase</keyword>
<evidence type="ECO:0000313" key="9">
    <source>
        <dbReference type="RefSeq" id="XP_013409975.1"/>
    </source>
</evidence>
<dbReference type="Gene3D" id="1.10.10.10">
    <property type="entry name" value="Winged helix-like DNA-binding domain superfamily/Winged helix DNA-binding domain"/>
    <property type="match status" value="1"/>
</dbReference>
<gene>
    <name evidence="9" type="primary">LOC106173387</name>
</gene>
<evidence type="ECO:0000256" key="1">
    <source>
        <dbReference type="ARBA" id="ARBA00004496"/>
    </source>
</evidence>
<dbReference type="GO" id="GO:0005730">
    <property type="term" value="C:nucleolus"/>
    <property type="evidence" value="ECO:0007669"/>
    <property type="project" value="TreeGrafter"/>
</dbReference>
<sequence length="621" mass="71469">MSEDGVSSPRIIIACTHKDKYLENVPKEKHEEEINAYFDKLRQHIQQKRSGVHVDPRFFAIDNTCQDEDQEISDLRQYVMKIAESQKSWGEKNPIRWIRLEEDLQLRRAPEKRGKRWIRYEELQNLALKVGMQDAIELKSFLQFHHDIGDLMHFQTDDLSDTVILNPTWLIDAFRSIIAVDKHHVKAKGTPYWSALKRGILDERLLDELWGDDSELKSIVIGVMVQFNILLEQDVKPGTTEKPTSRQFYVPSLLQVCKNPESGVGSEGTLFIQGKENFMPHALFNRLTVKLVQNGTSSGRKGLRRRGDFFLFQNELYYDYAVYVIDPLRRARCALRKSPKSSTIELIPLYPPTTKFDRTFRGAYAKWKNHVSMQIQQVKQTICPHLHLEWCVRNPRKPKVRDELMAIDPKETDHTQCGLPEDSVYRLWFLPGSSEKVVYEDCCHIQLTAPYIPGFLAFREVPFLVESFERLKKKNPELMPQVVLVDGNGILHPKEFGLACHLGIILDIPTVGVAKKLFQVDGLEKNAEHADKVKQLTKGGDTFPLIGASGRILGKALRSSDNTENPVYVSIGHKISLETAICLVHQCCKYRIPEPIRQADIKSREYLRQLFPEQNSQAEKT</sequence>
<organism evidence="8 9">
    <name type="scientific">Lingula anatina</name>
    <name type="common">Brachiopod</name>
    <name type="synonym">Lingula unguis</name>
    <dbReference type="NCBI Taxonomy" id="7574"/>
    <lineage>
        <taxon>Eukaryota</taxon>
        <taxon>Metazoa</taxon>
        <taxon>Spiralia</taxon>
        <taxon>Lophotrochozoa</taxon>
        <taxon>Brachiopoda</taxon>
        <taxon>Linguliformea</taxon>
        <taxon>Lingulata</taxon>
        <taxon>Lingulida</taxon>
        <taxon>Linguloidea</taxon>
        <taxon>Lingulidae</taxon>
        <taxon>Lingula</taxon>
    </lineage>
</organism>
<dbReference type="GO" id="GO:0006281">
    <property type="term" value="P:DNA repair"/>
    <property type="evidence" value="ECO:0007669"/>
    <property type="project" value="InterPro"/>
</dbReference>
<dbReference type="PANTHER" id="PTHR28511:SF1">
    <property type="entry name" value="ENDONUCLEASE V"/>
    <property type="match status" value="1"/>
</dbReference>
<evidence type="ECO:0000313" key="8">
    <source>
        <dbReference type="Proteomes" id="UP000085678"/>
    </source>
</evidence>
<reference evidence="9" key="1">
    <citation type="submission" date="2025-08" db="UniProtKB">
        <authorList>
            <consortium name="RefSeq"/>
        </authorList>
    </citation>
    <scope>IDENTIFICATION</scope>
    <source>
        <tissue evidence="9">Gonads</tissue>
    </source>
</reference>
<evidence type="ECO:0000256" key="5">
    <source>
        <dbReference type="ARBA" id="ARBA00022759"/>
    </source>
</evidence>
<dbReference type="CDD" id="cd06559">
    <property type="entry name" value="Endonuclease_V"/>
    <property type="match status" value="1"/>
</dbReference>
<dbReference type="GO" id="GO:0016891">
    <property type="term" value="F:RNA endonuclease activity producing 5'-phosphomonoesters, hydrolytic mechanism"/>
    <property type="evidence" value="ECO:0007669"/>
    <property type="project" value="TreeGrafter"/>
</dbReference>
<keyword evidence="2" id="KW-0963">Cytoplasm</keyword>
<dbReference type="InParanoid" id="A0A1S3JHT2"/>
<feature type="domain" description="COR" evidence="7">
    <location>
        <begin position="94"/>
        <end position="254"/>
    </location>
</feature>
<keyword evidence="3" id="KW-0540">Nuclease</keyword>
<dbReference type="GO" id="GO:0005737">
    <property type="term" value="C:cytoplasm"/>
    <property type="evidence" value="ECO:0007669"/>
    <property type="project" value="UniProtKB-SubCell"/>
</dbReference>
<dbReference type="InterPro" id="IPR036388">
    <property type="entry name" value="WH-like_DNA-bd_sf"/>
</dbReference>
<dbReference type="Pfam" id="PF16095">
    <property type="entry name" value="COR-A"/>
    <property type="match status" value="1"/>
</dbReference>
<dbReference type="OrthoDB" id="20018at2759"/>
<dbReference type="Proteomes" id="UP000085678">
    <property type="component" value="Unplaced"/>
</dbReference>
<accession>A0A1S3JHT2</accession>
<dbReference type="PANTHER" id="PTHR28511">
    <property type="entry name" value="ENDONUCLEASE V"/>
    <property type="match status" value="1"/>
</dbReference>
<keyword evidence="4" id="KW-0677">Repeat</keyword>
<evidence type="ECO:0000256" key="4">
    <source>
        <dbReference type="ARBA" id="ARBA00022737"/>
    </source>
</evidence>
<dbReference type="GO" id="GO:0003727">
    <property type="term" value="F:single-stranded RNA binding"/>
    <property type="evidence" value="ECO:0007669"/>
    <property type="project" value="TreeGrafter"/>
</dbReference>
<dbReference type="GeneID" id="106173387"/>
<dbReference type="Pfam" id="PF04493">
    <property type="entry name" value="Endonuclease_5"/>
    <property type="match status" value="1"/>
</dbReference>
<evidence type="ECO:0000256" key="2">
    <source>
        <dbReference type="ARBA" id="ARBA00022490"/>
    </source>
</evidence>
<dbReference type="KEGG" id="lak:106173387"/>